<dbReference type="SUPFAM" id="SSF56281">
    <property type="entry name" value="Metallo-hydrolase/oxidoreductase"/>
    <property type="match status" value="1"/>
</dbReference>
<evidence type="ECO:0008006" key="3">
    <source>
        <dbReference type="Google" id="ProtNLM"/>
    </source>
</evidence>
<dbReference type="PANTHER" id="PTHR30619">
    <property type="entry name" value="DNA INTERNALIZATION/COMPETENCE PROTEIN COMEC/REC2"/>
    <property type="match status" value="1"/>
</dbReference>
<evidence type="ECO:0000313" key="2">
    <source>
        <dbReference type="Proteomes" id="UP001319180"/>
    </source>
</evidence>
<evidence type="ECO:0000313" key="1">
    <source>
        <dbReference type="EMBL" id="MBT1687392.1"/>
    </source>
</evidence>
<dbReference type="EMBL" id="JAHESC010000016">
    <property type="protein sequence ID" value="MBT1687392.1"/>
    <property type="molecule type" value="Genomic_DNA"/>
</dbReference>
<dbReference type="PANTHER" id="PTHR30619:SF1">
    <property type="entry name" value="RECOMBINATION PROTEIN 2"/>
    <property type="match status" value="1"/>
</dbReference>
<accession>A0AAP2D9E8</accession>
<dbReference type="Gene3D" id="3.60.15.10">
    <property type="entry name" value="Ribonuclease Z/Hydroxyacylglutathione hydrolase-like"/>
    <property type="match status" value="1"/>
</dbReference>
<keyword evidence="2" id="KW-1185">Reference proteome</keyword>
<dbReference type="InterPro" id="IPR036866">
    <property type="entry name" value="RibonucZ/Hydroxyglut_hydro"/>
</dbReference>
<gene>
    <name evidence="1" type="ORF">KK078_12550</name>
</gene>
<organism evidence="1 2">
    <name type="scientific">Dawidia soli</name>
    <dbReference type="NCBI Taxonomy" id="2782352"/>
    <lineage>
        <taxon>Bacteria</taxon>
        <taxon>Pseudomonadati</taxon>
        <taxon>Bacteroidota</taxon>
        <taxon>Cytophagia</taxon>
        <taxon>Cytophagales</taxon>
        <taxon>Chryseotaleaceae</taxon>
        <taxon>Dawidia</taxon>
    </lineage>
</organism>
<dbReference type="RefSeq" id="WP_254090621.1">
    <property type="nucleotide sequence ID" value="NZ_JAHESC010000016.1"/>
</dbReference>
<dbReference type="Proteomes" id="UP001319180">
    <property type="component" value="Unassembled WGS sequence"/>
</dbReference>
<reference evidence="1 2" key="1">
    <citation type="submission" date="2021-05" db="EMBL/GenBank/DDBJ databases">
        <title>A Polyphasic approach of four new species of the genus Ohtaekwangia: Ohtaekwangia histidinii sp. nov., Ohtaekwangia cretensis sp. nov., Ohtaekwangia indiensis sp. nov., Ohtaekwangia reichenbachii sp. nov. from diverse environment.</title>
        <authorList>
            <person name="Octaviana S."/>
        </authorList>
    </citation>
    <scope>NUCLEOTIDE SEQUENCE [LARGE SCALE GENOMIC DNA]</scope>
    <source>
        <strain evidence="1 2">PWU37</strain>
    </source>
</reference>
<dbReference type="AlphaFoldDB" id="A0AAP2D9E8"/>
<comment type="caution">
    <text evidence="1">The sequence shown here is derived from an EMBL/GenBank/DDBJ whole genome shotgun (WGS) entry which is preliminary data.</text>
</comment>
<name>A0AAP2D9E8_9BACT</name>
<protein>
    <recommendedName>
        <fullName evidence="3">MBL fold metallo-hydrolase</fullName>
    </recommendedName>
</protein>
<sequence>MKMLTITVLPARYGDSILIEYEKSPGTAGRILIDGGTSGTRADIVKQVTHNAVRHIELCIVTHIDRDHIEGILSLLEAPTQSFSIGEIWFNGYKHLIDDPNFEVLGAVQGERLTAAILANRIAWNQSFDGGPAAIADQLRLPVMLLPGDMKITLLSPTQDQLVGLIGSWETEVIEAGLIPGYGYLAEPEEDDDTEMFGSDTIDIEALALEKFEEDDSLSNGSSIAFLLEYRGKKMLFTGDAHPSQIMKSLDTLYGQNDVVIDFWKISHHGGKGNTGPELVKRITCSQYIFSTSGIKFPHPSRETIAWILKYKRGHATLYFNYRSDYNKVWDDADLKSEYDYETVYPAHTPGIKIEV</sequence>
<dbReference type="InterPro" id="IPR052159">
    <property type="entry name" value="Competence_DNA_uptake"/>
</dbReference>
<proteinExistence type="predicted"/>